<dbReference type="CDD" id="cd04019">
    <property type="entry name" value="C2C_MCTP_PRT_plant"/>
    <property type="match status" value="1"/>
</dbReference>
<evidence type="ECO:0000256" key="2">
    <source>
        <dbReference type="ARBA" id="ARBA00022741"/>
    </source>
</evidence>
<evidence type="ECO:0000256" key="3">
    <source>
        <dbReference type="ARBA" id="ARBA00022777"/>
    </source>
</evidence>
<dbReference type="PROSITE" id="PS00107">
    <property type="entry name" value="PROTEIN_KINASE_ATP"/>
    <property type="match status" value="1"/>
</dbReference>
<feature type="domain" description="C2" evidence="6">
    <location>
        <begin position="506"/>
        <end position="637"/>
    </location>
</feature>
<feature type="domain" description="C2" evidence="6">
    <location>
        <begin position="348"/>
        <end position="463"/>
    </location>
</feature>
<dbReference type="PANTHER" id="PTHR45707">
    <property type="entry name" value="C2 CALCIUM/LIPID-BINDING PLANT PHOSPHORIBOSYLTRANSFERASE FAMILY PROTEIN"/>
    <property type="match status" value="1"/>
</dbReference>
<evidence type="ECO:0000313" key="8">
    <source>
        <dbReference type="EMBL" id="SPT21029.1"/>
    </source>
</evidence>
<evidence type="ECO:0000256" key="5">
    <source>
        <dbReference type="PROSITE-ProRule" id="PRU10141"/>
    </source>
</evidence>
<evidence type="ECO:0000313" key="9">
    <source>
        <dbReference type="Proteomes" id="UP000280104"/>
    </source>
</evidence>
<protein>
    <submittedName>
        <fullName evidence="8">Uncharacterized protein</fullName>
    </submittedName>
</protein>
<sequence length="687" mass="78053">MDHKATTAQRDLEHILVEETAEPKALPLSLLEDMTDHFSDDLEIGRGGFAVVYKGKLGDKEVAVKRLSEAYMHEKEFDREIQCLVRAKHKNVVRFLGYCDDRQRNMERCDEKFLMADIHQRLFCFEYMPKGSLDKYINTHHEWETCYKIIKGICEGLQYLHDNSIIHLDLKPANILLDDDMVPKITDFGLSRCLDENQSQVFTKTISGTMGYLAPERYGGSGIKPSGDLYSLGIIIMEILTGQKQPQDTKDVLETWSDRLERSQQDTVYEQIRVCNEIASNCMQLNPKDRPASAGDIIDRLHEMERIQGWFEEIFYLSPEPAQLPGSAYRFAKMKPLLPVKLGPRNSTMAATKMLSPYDMVEPMSYLCVSVVKARDLPTMDITSVLHPYVEVKLGNFKGVTQCLEKNANPVWQQLFTISGAHLQSNQLQVIVKHKDVLRDDFVGRVVFDMSDIPNHSPPHSWPAPQWHHLSDARGKRFPHGHSLGEIMLAVCLATQVDEALPEAWHSEAPPLSFQGLTNTRSKVYYSPKLIYLKVAVIAAQDLIGTEEDRLAESVAKIQIGSQIRRTRPGKPQGSVNPTWNEEFMFVASEPFEDELVVTVEEKVCAGRAEPIGRIIIPLADNVPRNDLAKSVPSKWFSLSHGMMESKDKESFKTFASKIRLRMSLETTYHVMYESMNYISDLQPGAE</sequence>
<evidence type="ECO:0000259" key="7">
    <source>
        <dbReference type="PROSITE" id="PS50011"/>
    </source>
</evidence>
<dbReference type="InterPro" id="IPR000008">
    <property type="entry name" value="C2_dom"/>
</dbReference>
<dbReference type="Pfam" id="PF00168">
    <property type="entry name" value="C2"/>
    <property type="match status" value="2"/>
</dbReference>
<feature type="binding site" evidence="5">
    <location>
        <position position="65"/>
    </location>
    <ligand>
        <name>ATP</name>
        <dbReference type="ChEBI" id="CHEBI:30616"/>
    </ligand>
</feature>
<dbReference type="PROSITE" id="PS00108">
    <property type="entry name" value="PROTEIN_KINASE_ST"/>
    <property type="match status" value="1"/>
</dbReference>
<dbReference type="PANTHER" id="PTHR45707:SF73">
    <property type="entry name" value="PROTEIN KINASE DOMAIN-CONTAINING PROTEIN"/>
    <property type="match status" value="1"/>
</dbReference>
<dbReference type="InterPro" id="IPR047258">
    <property type="entry name" value="C2C_MCTP_PRT_plant"/>
</dbReference>
<dbReference type="Pfam" id="PF00069">
    <property type="entry name" value="Pkinase"/>
    <property type="match status" value="1"/>
</dbReference>
<dbReference type="SUPFAM" id="SSF56112">
    <property type="entry name" value="Protein kinase-like (PK-like)"/>
    <property type="match status" value="1"/>
</dbReference>
<dbReference type="SMART" id="SM00220">
    <property type="entry name" value="S_TKc"/>
    <property type="match status" value="1"/>
</dbReference>
<dbReference type="GO" id="GO:0004672">
    <property type="term" value="F:protein kinase activity"/>
    <property type="evidence" value="ECO:0007669"/>
    <property type="project" value="InterPro"/>
</dbReference>
<dbReference type="Gene3D" id="3.30.200.20">
    <property type="entry name" value="Phosphorylase Kinase, domain 1"/>
    <property type="match status" value="1"/>
</dbReference>
<keyword evidence="3" id="KW-0418">Kinase</keyword>
<proteinExistence type="predicted"/>
<feature type="domain" description="Protein kinase" evidence="7">
    <location>
        <begin position="38"/>
        <end position="305"/>
    </location>
</feature>
<dbReference type="PROSITE" id="PS50011">
    <property type="entry name" value="PROTEIN_KINASE_DOM"/>
    <property type="match status" value="1"/>
</dbReference>
<dbReference type="InterPro" id="IPR000719">
    <property type="entry name" value="Prot_kinase_dom"/>
</dbReference>
<dbReference type="EMBL" id="LS480641">
    <property type="protein sequence ID" value="SPT21029.1"/>
    <property type="molecule type" value="Genomic_DNA"/>
</dbReference>
<dbReference type="Gene3D" id="2.60.40.150">
    <property type="entry name" value="C2 domain"/>
    <property type="match status" value="2"/>
</dbReference>
<keyword evidence="4 5" id="KW-0067">ATP-binding</keyword>
<gene>
    <name evidence="8" type="ORF">CAMPLR22A2D_LOCUS5663</name>
</gene>
<dbReference type="PROSITE" id="PS50004">
    <property type="entry name" value="C2"/>
    <property type="match status" value="2"/>
</dbReference>
<dbReference type="InterPro" id="IPR035892">
    <property type="entry name" value="C2_domain_sf"/>
</dbReference>
<dbReference type="InterPro" id="IPR011009">
    <property type="entry name" value="Kinase-like_dom_sf"/>
</dbReference>
<keyword evidence="2 5" id="KW-0547">Nucleotide-binding</keyword>
<dbReference type="GO" id="GO:0005524">
    <property type="term" value="F:ATP binding"/>
    <property type="evidence" value="ECO:0007669"/>
    <property type="project" value="UniProtKB-UniRule"/>
</dbReference>
<dbReference type="SMART" id="SM00239">
    <property type="entry name" value="C2"/>
    <property type="match status" value="2"/>
</dbReference>
<dbReference type="InterPro" id="IPR008271">
    <property type="entry name" value="Ser/Thr_kinase_AS"/>
</dbReference>
<dbReference type="Gene3D" id="1.10.510.10">
    <property type="entry name" value="Transferase(Phosphotransferase) domain 1"/>
    <property type="match status" value="1"/>
</dbReference>
<reference evidence="8 9" key="1">
    <citation type="submission" date="2018-05" db="EMBL/GenBank/DDBJ databases">
        <authorList>
            <person name="Thind KAUR A."/>
        </authorList>
    </citation>
    <scope>NUCLEOTIDE SEQUENCE [LARGE SCALE GENOMIC DNA]</scope>
</reference>
<accession>A0A7H4LQZ0</accession>
<dbReference type="AlphaFoldDB" id="A0A7H4LQZ0"/>
<evidence type="ECO:0000256" key="4">
    <source>
        <dbReference type="ARBA" id="ARBA00022840"/>
    </source>
</evidence>
<dbReference type="SUPFAM" id="SSF49562">
    <property type="entry name" value="C2 domain (Calcium/lipid-binding domain, CaLB)"/>
    <property type="match status" value="2"/>
</dbReference>
<dbReference type="FunFam" id="1.10.510.10:FF:000870">
    <property type="entry name" value="OSJNBa0016N04.16-like protein"/>
    <property type="match status" value="1"/>
</dbReference>
<dbReference type="Proteomes" id="UP000280104">
    <property type="component" value="Chromosome II"/>
</dbReference>
<dbReference type="InterPro" id="IPR017441">
    <property type="entry name" value="Protein_kinase_ATP_BS"/>
</dbReference>
<name>A0A7H4LQZ0_WHEAT</name>
<evidence type="ECO:0000256" key="1">
    <source>
        <dbReference type="ARBA" id="ARBA00022679"/>
    </source>
</evidence>
<keyword evidence="1" id="KW-0808">Transferase</keyword>
<organism evidence="8 9">
    <name type="scientific">Triticum aestivum</name>
    <name type="common">Wheat</name>
    <dbReference type="NCBI Taxonomy" id="4565"/>
    <lineage>
        <taxon>Eukaryota</taxon>
        <taxon>Viridiplantae</taxon>
        <taxon>Streptophyta</taxon>
        <taxon>Embryophyta</taxon>
        <taxon>Tracheophyta</taxon>
        <taxon>Spermatophyta</taxon>
        <taxon>Magnoliopsida</taxon>
        <taxon>Liliopsida</taxon>
        <taxon>Poales</taxon>
        <taxon>Poaceae</taxon>
        <taxon>BOP clade</taxon>
        <taxon>Pooideae</taxon>
        <taxon>Triticodae</taxon>
        <taxon>Triticeae</taxon>
        <taxon>Triticinae</taxon>
        <taxon>Triticum</taxon>
    </lineage>
</organism>
<evidence type="ECO:0000259" key="6">
    <source>
        <dbReference type="PROSITE" id="PS50004"/>
    </source>
</evidence>